<dbReference type="InterPro" id="IPR011014">
    <property type="entry name" value="MscS_channel_TM-2"/>
</dbReference>
<feature type="transmembrane region" description="Helical" evidence="1">
    <location>
        <begin position="88"/>
        <end position="107"/>
    </location>
</feature>
<gene>
    <name evidence="3" type="ORF">COU32_02045</name>
</gene>
<keyword evidence="1" id="KW-0812">Transmembrane</keyword>
<organism evidence="3 4">
    <name type="scientific">Candidatus Magasanikbacteria bacterium CG10_big_fil_rev_8_21_14_0_10_42_10</name>
    <dbReference type="NCBI Taxonomy" id="1974649"/>
    <lineage>
        <taxon>Bacteria</taxon>
        <taxon>Candidatus Magasanikiibacteriota</taxon>
    </lineage>
</organism>
<keyword evidence="1" id="KW-1133">Transmembrane helix</keyword>
<dbReference type="EMBL" id="PFBY01000025">
    <property type="protein sequence ID" value="PIR76448.1"/>
    <property type="molecule type" value="Genomic_DNA"/>
</dbReference>
<evidence type="ECO:0000256" key="1">
    <source>
        <dbReference type="SAM" id="Phobius"/>
    </source>
</evidence>
<dbReference type="InterPro" id="IPR049142">
    <property type="entry name" value="MS_channel_1st"/>
</dbReference>
<name>A0A2H0TWC3_9BACT</name>
<dbReference type="AlphaFoldDB" id="A0A2H0TWC3"/>
<comment type="caution">
    <text evidence="3">The sequence shown here is derived from an EMBL/GenBank/DDBJ whole genome shotgun (WGS) entry which is preliminary data.</text>
</comment>
<keyword evidence="1" id="KW-0472">Membrane</keyword>
<proteinExistence type="predicted"/>
<reference evidence="4" key="1">
    <citation type="submission" date="2017-09" db="EMBL/GenBank/DDBJ databases">
        <title>Depth-based differentiation of microbial function through sediment-hosted aquifers and enrichment of novel symbionts in the deep terrestrial subsurface.</title>
        <authorList>
            <person name="Probst A.J."/>
            <person name="Ladd B."/>
            <person name="Jarett J.K."/>
            <person name="Geller-Mcgrath D.E."/>
            <person name="Sieber C.M.K."/>
            <person name="Emerson J.B."/>
            <person name="Anantharaman K."/>
            <person name="Thomas B.C."/>
            <person name="Malmstrom R."/>
            <person name="Stieglmeier M."/>
            <person name="Klingl A."/>
            <person name="Woyke T."/>
            <person name="Ryan C.M."/>
            <person name="Banfield J.F."/>
        </authorList>
    </citation>
    <scope>NUCLEOTIDE SEQUENCE [LARGE SCALE GENOMIC DNA]</scope>
</reference>
<sequence>MSKKTKTHVDDIIIDAIHEMGNMFYIVLSLYIGPRFLVVDEHIANIIHIIFVVVVTYEIVRALQIVIRFALEQYASKNDNPASSGSMIHLGMLFVRIGLWSIAFLFVLSNLGIDITALVASLGIGSLAIARRYKIF</sequence>
<protein>
    <recommendedName>
        <fullName evidence="2">Mechanosensitive ion channel transmembrane helices 2/3 domain-containing protein</fullName>
    </recommendedName>
</protein>
<evidence type="ECO:0000313" key="3">
    <source>
        <dbReference type="EMBL" id="PIR76448.1"/>
    </source>
</evidence>
<feature type="transmembrane region" description="Helical" evidence="1">
    <location>
        <begin position="12"/>
        <end position="34"/>
    </location>
</feature>
<feature type="transmembrane region" description="Helical" evidence="1">
    <location>
        <begin position="46"/>
        <end position="67"/>
    </location>
</feature>
<dbReference type="GO" id="GO:0016020">
    <property type="term" value="C:membrane"/>
    <property type="evidence" value="ECO:0007669"/>
    <property type="project" value="InterPro"/>
</dbReference>
<dbReference type="Pfam" id="PF21088">
    <property type="entry name" value="MS_channel_1st"/>
    <property type="match status" value="1"/>
</dbReference>
<evidence type="ECO:0000259" key="2">
    <source>
        <dbReference type="Pfam" id="PF21088"/>
    </source>
</evidence>
<feature type="domain" description="Mechanosensitive ion channel transmembrane helices 2/3" evidence="2">
    <location>
        <begin position="95"/>
        <end position="130"/>
    </location>
</feature>
<dbReference type="SUPFAM" id="SSF82861">
    <property type="entry name" value="Mechanosensitive channel protein MscS (YggB), transmembrane region"/>
    <property type="match status" value="1"/>
</dbReference>
<dbReference type="Proteomes" id="UP000231530">
    <property type="component" value="Unassembled WGS sequence"/>
</dbReference>
<dbReference type="Gene3D" id="1.10.287.1260">
    <property type="match status" value="1"/>
</dbReference>
<accession>A0A2H0TWC3</accession>
<feature type="transmembrane region" description="Helical" evidence="1">
    <location>
        <begin position="113"/>
        <end position="130"/>
    </location>
</feature>
<evidence type="ECO:0000313" key="4">
    <source>
        <dbReference type="Proteomes" id="UP000231530"/>
    </source>
</evidence>